<keyword evidence="1" id="KW-0472">Membrane</keyword>
<dbReference type="Pfam" id="PF01757">
    <property type="entry name" value="Acyl_transf_3"/>
    <property type="match status" value="1"/>
</dbReference>
<evidence type="ECO:0000313" key="3">
    <source>
        <dbReference type="EMBL" id="GAL81811.1"/>
    </source>
</evidence>
<keyword evidence="1" id="KW-1133">Transmembrane helix</keyword>
<comment type="caution">
    <text evidence="3">The sequence shown here is derived from an EMBL/GenBank/DDBJ whole genome shotgun (WGS) entry which is preliminary data.</text>
</comment>
<dbReference type="GO" id="GO:0009103">
    <property type="term" value="P:lipopolysaccharide biosynthetic process"/>
    <property type="evidence" value="ECO:0007669"/>
    <property type="project" value="TreeGrafter"/>
</dbReference>
<evidence type="ECO:0000259" key="2">
    <source>
        <dbReference type="Pfam" id="PF01757"/>
    </source>
</evidence>
<reference evidence="3 4" key="1">
    <citation type="journal article" date="2014" name="Genome Announc.">
        <title>Draft Genome Sequences of Marine Flavobacterium Algibacter lectus Strains SS8 and NR4.</title>
        <authorList>
            <person name="Takatani N."/>
            <person name="Nakanishi M."/>
            <person name="Meirelles P."/>
            <person name="Mino S."/>
            <person name="Suda W."/>
            <person name="Oshima K."/>
            <person name="Hattori M."/>
            <person name="Ohkuma M."/>
            <person name="Hosokawa M."/>
            <person name="Miyashita K."/>
            <person name="Thompson F.L."/>
            <person name="Niwa A."/>
            <person name="Sawabe T."/>
            <person name="Sawabe T."/>
        </authorList>
    </citation>
    <scope>NUCLEOTIDE SEQUENCE [LARGE SCALE GENOMIC DNA]</scope>
    <source>
        <strain evidence="4">JCM19274</strain>
    </source>
</reference>
<proteinExistence type="predicted"/>
<dbReference type="GO" id="GO:0016747">
    <property type="term" value="F:acyltransferase activity, transferring groups other than amino-acyl groups"/>
    <property type="evidence" value="ECO:0007669"/>
    <property type="project" value="InterPro"/>
</dbReference>
<keyword evidence="1" id="KW-0812">Transmembrane</keyword>
<evidence type="ECO:0000256" key="1">
    <source>
        <dbReference type="SAM" id="Phobius"/>
    </source>
</evidence>
<feature type="domain" description="Acyltransferase 3" evidence="2">
    <location>
        <begin position="5"/>
        <end position="174"/>
    </location>
</feature>
<feature type="transmembrane region" description="Helical" evidence="1">
    <location>
        <begin position="148"/>
        <end position="166"/>
    </location>
</feature>
<keyword evidence="3" id="KW-0808">Transferase</keyword>
<sequence length="184" mass="21182">MRKDNNFDFLRFLFAVFVVLSHAYPLSGTDETQQWIYKMTNGQIVLAQIGLSGFFVISGFFIFQSMERSKSLLQYYKKRMLRLFPALLVLLLITVVVVPFVYTGVGSVFSNSTYLSYLPNNISLFGFQGVIEGVFDTNHYKAINGSLWTIRYEFTLYIVISFLFFIKTKQKLLGGFISISIYLV</sequence>
<dbReference type="EMBL" id="BBNU01000018">
    <property type="protein sequence ID" value="GAL81811.1"/>
    <property type="molecule type" value="Genomic_DNA"/>
</dbReference>
<accession>A0A090WXV9</accession>
<dbReference type="InterPro" id="IPR050879">
    <property type="entry name" value="Acyltransferase_3"/>
</dbReference>
<dbReference type="RefSeq" id="WP_052416353.1">
    <property type="nucleotide sequence ID" value="NZ_BBNU01000018.1"/>
</dbReference>
<organism evidence="3 4">
    <name type="scientific">Algibacter lectus</name>
    <dbReference type="NCBI Taxonomy" id="221126"/>
    <lineage>
        <taxon>Bacteria</taxon>
        <taxon>Pseudomonadati</taxon>
        <taxon>Bacteroidota</taxon>
        <taxon>Flavobacteriia</taxon>
        <taxon>Flavobacteriales</taxon>
        <taxon>Flavobacteriaceae</taxon>
        <taxon>Algibacter</taxon>
    </lineage>
</organism>
<gene>
    <name evidence="3" type="ORF">JCM19274_370</name>
</gene>
<dbReference type="Proteomes" id="UP000029643">
    <property type="component" value="Unassembled WGS sequence"/>
</dbReference>
<feature type="transmembrane region" description="Helical" evidence="1">
    <location>
        <begin position="83"/>
        <end position="102"/>
    </location>
</feature>
<dbReference type="PANTHER" id="PTHR23028:SF53">
    <property type="entry name" value="ACYL_TRANSF_3 DOMAIN-CONTAINING PROTEIN"/>
    <property type="match status" value="1"/>
</dbReference>
<dbReference type="InterPro" id="IPR002656">
    <property type="entry name" value="Acyl_transf_3_dom"/>
</dbReference>
<feature type="transmembrane region" description="Helical" evidence="1">
    <location>
        <begin position="44"/>
        <end position="63"/>
    </location>
</feature>
<dbReference type="PANTHER" id="PTHR23028">
    <property type="entry name" value="ACETYLTRANSFERASE"/>
    <property type="match status" value="1"/>
</dbReference>
<dbReference type="GO" id="GO:0016020">
    <property type="term" value="C:membrane"/>
    <property type="evidence" value="ECO:0007669"/>
    <property type="project" value="TreeGrafter"/>
</dbReference>
<protein>
    <submittedName>
        <fullName evidence="3">Acetyltransferase</fullName>
    </submittedName>
</protein>
<evidence type="ECO:0000313" key="4">
    <source>
        <dbReference type="Proteomes" id="UP000029643"/>
    </source>
</evidence>
<dbReference type="AlphaFoldDB" id="A0A090WXV9"/>
<name>A0A090WXV9_9FLAO</name>